<reference evidence="2 3" key="1">
    <citation type="submission" date="2024-04" db="EMBL/GenBank/DDBJ databases">
        <title>Phylogenomic analyses of a clade within the roseobacter group suggest taxonomic reassignments of species of the genera Aestuariivita, Citreicella, Loktanella, Nautella, Pelagibaca, Ruegeria, Thalassobius, Thiobacimonas and Tropicibacter, and the proposal o.</title>
        <authorList>
            <person name="Jeon C.O."/>
        </authorList>
    </citation>
    <scope>NUCLEOTIDE SEQUENCE [LARGE SCALE GENOMIC DNA]</scope>
    <source>
        <strain evidence="2 3">G8-12</strain>
    </source>
</reference>
<dbReference type="Proteomes" id="UP001451782">
    <property type="component" value="Chromosome"/>
</dbReference>
<name>A0AAN0M3J5_9RHOB</name>
<dbReference type="EMBL" id="CP151762">
    <property type="protein sequence ID" value="WZU64461.1"/>
    <property type="molecule type" value="Genomic_DNA"/>
</dbReference>
<evidence type="ECO:0000256" key="1">
    <source>
        <dbReference type="SAM" id="Phobius"/>
    </source>
</evidence>
<gene>
    <name evidence="2" type="ORF">AABB28_03985</name>
</gene>
<dbReference type="KEGG" id="yag:AABB28_03985"/>
<evidence type="ECO:0000313" key="2">
    <source>
        <dbReference type="EMBL" id="WZU64461.1"/>
    </source>
</evidence>
<feature type="transmembrane region" description="Helical" evidence="1">
    <location>
        <begin position="7"/>
        <end position="29"/>
    </location>
</feature>
<keyword evidence="3" id="KW-1185">Reference proteome</keyword>
<dbReference type="RefSeq" id="WP_342070826.1">
    <property type="nucleotide sequence ID" value="NZ_CP151762.1"/>
</dbReference>
<sequence>MKSAIRFIIGLLMPIILIGSGGAMFGWGLENDWDYIAWAGIGLIGAGIIWGLVVWLLVDLRTW</sequence>
<keyword evidence="1" id="KW-1133">Transmembrane helix</keyword>
<protein>
    <submittedName>
        <fullName evidence="2">Uncharacterized protein</fullName>
    </submittedName>
</protein>
<dbReference type="AlphaFoldDB" id="A0AAN0M3J5"/>
<proteinExistence type="predicted"/>
<keyword evidence="1" id="KW-0472">Membrane</keyword>
<accession>A0AAN0M3J5</accession>
<feature type="transmembrane region" description="Helical" evidence="1">
    <location>
        <begin position="35"/>
        <end position="58"/>
    </location>
</feature>
<evidence type="ECO:0000313" key="3">
    <source>
        <dbReference type="Proteomes" id="UP001451782"/>
    </source>
</evidence>
<keyword evidence="1" id="KW-0812">Transmembrane</keyword>
<organism evidence="2 3">
    <name type="scientific">Yoonia algicola</name>
    <dbReference type="NCBI Taxonomy" id="3137368"/>
    <lineage>
        <taxon>Bacteria</taxon>
        <taxon>Pseudomonadati</taxon>
        <taxon>Pseudomonadota</taxon>
        <taxon>Alphaproteobacteria</taxon>
        <taxon>Rhodobacterales</taxon>
        <taxon>Paracoccaceae</taxon>
        <taxon>Yoonia</taxon>
    </lineage>
</organism>